<evidence type="ECO:0000256" key="2">
    <source>
        <dbReference type="ARBA" id="ARBA00022670"/>
    </source>
</evidence>
<evidence type="ECO:0000259" key="4">
    <source>
        <dbReference type="Pfam" id="PF04586"/>
    </source>
</evidence>
<dbReference type="EMBL" id="BJXA01000014">
    <property type="protein sequence ID" value="GEM38194.1"/>
    <property type="molecule type" value="Genomic_DNA"/>
</dbReference>
<keyword evidence="6" id="KW-1185">Reference proteome</keyword>
<gene>
    <name evidence="5" type="ORF">NN4_27130</name>
</gene>
<dbReference type="AlphaFoldDB" id="A0A511MC03"/>
<reference evidence="5 6" key="1">
    <citation type="submission" date="2019-07" db="EMBL/GenBank/DDBJ databases">
        <title>Whole genome shotgun sequence of Nocardia ninae NBRC 108245.</title>
        <authorList>
            <person name="Hosoyama A."/>
            <person name="Uohara A."/>
            <person name="Ohji S."/>
            <person name="Ichikawa N."/>
        </authorList>
    </citation>
    <scope>NUCLEOTIDE SEQUENCE [LARGE SCALE GENOMIC DNA]</scope>
    <source>
        <strain evidence="5 6">NBRC 108245</strain>
    </source>
</reference>
<accession>A0A511MC03</accession>
<evidence type="ECO:0000256" key="3">
    <source>
        <dbReference type="ARBA" id="ARBA00022801"/>
    </source>
</evidence>
<sequence length="239" mass="26443">MDRSTKLRDSREIRSYAAHHVQLRSRDDELTLRGYASIFDAPYEMYGGSDAGGWDETVDPGAFDITLRERPDLHLLINHDGMPLARTKSGTLRLSADRQGLAVEADLDRRDPDVARLETKMSRGDMDEMSFAFRVKNDSWNREQTTRRITEISLHKGDVSVVNFGANPATSASLRGLLDALAEAEVDDALLAEARSVGADRLGSAHELLGRLRGALRPKRSDTLRVAQLIALGEGTDLK</sequence>
<dbReference type="NCBIfam" id="TIGR01543">
    <property type="entry name" value="proheadase_HK97"/>
    <property type="match status" value="1"/>
</dbReference>
<dbReference type="Proteomes" id="UP000321424">
    <property type="component" value="Unassembled WGS sequence"/>
</dbReference>
<evidence type="ECO:0000256" key="1">
    <source>
        <dbReference type="ARBA" id="ARBA00022612"/>
    </source>
</evidence>
<organism evidence="5 6">
    <name type="scientific">Nocardia ninae NBRC 108245</name>
    <dbReference type="NCBI Taxonomy" id="1210091"/>
    <lineage>
        <taxon>Bacteria</taxon>
        <taxon>Bacillati</taxon>
        <taxon>Actinomycetota</taxon>
        <taxon>Actinomycetes</taxon>
        <taxon>Mycobacteriales</taxon>
        <taxon>Nocardiaceae</taxon>
        <taxon>Nocardia</taxon>
    </lineage>
</organism>
<feature type="domain" description="Prohead serine protease" evidence="4">
    <location>
        <begin position="21"/>
        <end position="173"/>
    </location>
</feature>
<dbReference type="GO" id="GO:0006508">
    <property type="term" value="P:proteolysis"/>
    <property type="evidence" value="ECO:0007669"/>
    <property type="project" value="UniProtKB-KW"/>
</dbReference>
<keyword evidence="2" id="KW-0645">Protease</keyword>
<keyword evidence="1" id="KW-1188">Viral release from host cell</keyword>
<evidence type="ECO:0000313" key="6">
    <source>
        <dbReference type="Proteomes" id="UP000321424"/>
    </source>
</evidence>
<dbReference type="InterPro" id="IPR054613">
    <property type="entry name" value="Peptidase_S78_dom"/>
</dbReference>
<protein>
    <recommendedName>
        <fullName evidence="4">Prohead serine protease domain-containing protein</fullName>
    </recommendedName>
</protein>
<dbReference type="OrthoDB" id="9804926at2"/>
<comment type="caution">
    <text evidence="5">The sequence shown here is derived from an EMBL/GenBank/DDBJ whole genome shotgun (WGS) entry which is preliminary data.</text>
</comment>
<dbReference type="InterPro" id="IPR006433">
    <property type="entry name" value="Prohead_protease"/>
</dbReference>
<dbReference type="Pfam" id="PF04586">
    <property type="entry name" value="Peptidase_S78"/>
    <property type="match status" value="1"/>
</dbReference>
<dbReference type="GO" id="GO:0008233">
    <property type="term" value="F:peptidase activity"/>
    <property type="evidence" value="ECO:0007669"/>
    <property type="project" value="UniProtKB-KW"/>
</dbReference>
<name>A0A511MC03_9NOCA</name>
<keyword evidence="3" id="KW-0378">Hydrolase</keyword>
<evidence type="ECO:0000313" key="5">
    <source>
        <dbReference type="EMBL" id="GEM38194.1"/>
    </source>
</evidence>
<proteinExistence type="predicted"/>
<dbReference type="RefSeq" id="WP_147130231.1">
    <property type="nucleotide sequence ID" value="NZ_BJXA01000014.1"/>
</dbReference>